<dbReference type="InterPro" id="IPR000731">
    <property type="entry name" value="SSD"/>
</dbReference>
<gene>
    <name evidence="9" type="ordered locus">Metev_1763</name>
</gene>
<feature type="transmembrane region" description="Helical" evidence="7">
    <location>
        <begin position="620"/>
        <end position="638"/>
    </location>
</feature>
<dbReference type="PANTHER" id="PTHR33406">
    <property type="entry name" value="MEMBRANE PROTEIN MJ1562-RELATED"/>
    <property type="match status" value="1"/>
</dbReference>
<feature type="transmembrane region" description="Helical" evidence="7">
    <location>
        <begin position="371"/>
        <end position="391"/>
    </location>
</feature>
<feature type="domain" description="SSD" evidence="8">
    <location>
        <begin position="199"/>
        <end position="320"/>
    </location>
</feature>
<dbReference type="PROSITE" id="PS50156">
    <property type="entry name" value="SSD"/>
    <property type="match status" value="2"/>
</dbReference>
<dbReference type="HOGENOM" id="CLU_008861_2_0_2"/>
<proteinExistence type="predicted"/>
<comment type="subcellular location">
    <subcellularLocation>
        <location evidence="1">Cell membrane</location>
        <topology evidence="1">Multi-pass membrane protein</topology>
    </subcellularLocation>
</comment>
<reference evidence="9 10" key="1">
    <citation type="submission" date="2010-06" db="EMBL/GenBank/DDBJ databases">
        <title>Complete sequence chromosome of Methanohalobium evestigatum Z-7303.</title>
        <authorList>
            <consortium name="US DOE Joint Genome Institute"/>
            <person name="Lucas S."/>
            <person name="Copeland A."/>
            <person name="Lapidus A."/>
            <person name="Cheng J.-F."/>
            <person name="Bruce D."/>
            <person name="Goodwin L."/>
            <person name="Pitluck S."/>
            <person name="Saunders E."/>
            <person name="Detter J.C."/>
            <person name="Han C."/>
            <person name="Tapia R."/>
            <person name="Land M."/>
            <person name="Hauser L."/>
            <person name="Kyrpides N."/>
            <person name="Mikhailova N."/>
            <person name="Sieprawska-Lupa M."/>
            <person name="Whitman W.B."/>
            <person name="Anderson I."/>
            <person name="Woyke T."/>
        </authorList>
    </citation>
    <scope>NUCLEOTIDE SEQUENCE [LARGE SCALE GENOMIC DNA]</scope>
    <source>
        <strain evidence="10">ATCC BAA-1072 / DSM 3721 / NBRC 107634 / OCM 161 / Z-7303</strain>
    </source>
</reference>
<dbReference type="InterPro" id="IPR004869">
    <property type="entry name" value="MMPL_dom"/>
</dbReference>
<dbReference type="GO" id="GO:0005886">
    <property type="term" value="C:plasma membrane"/>
    <property type="evidence" value="ECO:0007669"/>
    <property type="project" value="UniProtKB-SubCell"/>
</dbReference>
<dbReference type="Pfam" id="PF03176">
    <property type="entry name" value="MMPL"/>
    <property type="match status" value="2"/>
</dbReference>
<organism evidence="9 10">
    <name type="scientific">Methanohalobium evestigatum (strain ATCC BAA-1072 / DSM 3721 / NBRC 107634 / OCM 161 / Z-7303)</name>
    <dbReference type="NCBI Taxonomy" id="644295"/>
    <lineage>
        <taxon>Archaea</taxon>
        <taxon>Methanobacteriati</taxon>
        <taxon>Methanobacteriota</taxon>
        <taxon>Stenosarchaea group</taxon>
        <taxon>Methanomicrobia</taxon>
        <taxon>Methanosarcinales</taxon>
        <taxon>Methanosarcinaceae</taxon>
        <taxon>Methanohalobium</taxon>
    </lineage>
</organism>
<feature type="transmembrane region" description="Helical" evidence="7">
    <location>
        <begin position="693"/>
        <end position="719"/>
    </location>
</feature>
<keyword evidence="10" id="KW-1185">Reference proteome</keyword>
<feature type="domain" description="SSD" evidence="8">
    <location>
        <begin position="592"/>
        <end position="718"/>
    </location>
</feature>
<feature type="transmembrane region" description="Helical" evidence="7">
    <location>
        <begin position="169"/>
        <end position="188"/>
    </location>
</feature>
<evidence type="ECO:0000256" key="4">
    <source>
        <dbReference type="ARBA" id="ARBA00022989"/>
    </source>
</evidence>
<keyword evidence="3 7" id="KW-0812">Transmembrane</keyword>
<evidence type="ECO:0000313" key="10">
    <source>
        <dbReference type="Proteomes" id="UP000000391"/>
    </source>
</evidence>
<dbReference type="STRING" id="644295.Metev_1763"/>
<feature type="transmembrane region" description="Helical" evidence="7">
    <location>
        <begin position="593"/>
        <end position="614"/>
    </location>
</feature>
<feature type="transmembrane region" description="Helical" evidence="7">
    <location>
        <begin position="269"/>
        <end position="286"/>
    </location>
</feature>
<keyword evidence="4 7" id="KW-1133">Transmembrane helix</keyword>
<evidence type="ECO:0000256" key="2">
    <source>
        <dbReference type="ARBA" id="ARBA00022475"/>
    </source>
</evidence>
<evidence type="ECO:0000256" key="7">
    <source>
        <dbReference type="SAM" id="Phobius"/>
    </source>
</evidence>
<feature type="region of interest" description="Disordered" evidence="6">
    <location>
        <begin position="726"/>
        <end position="745"/>
    </location>
</feature>
<name>D7EB83_METEZ</name>
<dbReference type="SUPFAM" id="SSF82866">
    <property type="entry name" value="Multidrug efflux transporter AcrB transmembrane domain"/>
    <property type="match status" value="2"/>
</dbReference>
<keyword evidence="5 7" id="KW-0472">Membrane</keyword>
<sequence length="745" mass="82701">MISGTETFVEKDSKLYQNYDHLYLNLFSTQSIVVLVEGDDVKTPEVMKSMNRLEKQVDPLSGVVQVTSAASIVEEMNYQKIGKREIPDTKEEINSLLSNTNTGKTLPDDTHALVFVEVEGDISNDELRDILHETEKSVSMTGFPPGYSVTVTGEPAFSLAMEELMNESMPPLMAIAAVLMIIALYLVFRHVRWRLLPLIIVFLGIIYTFGAMGYLEIPMSMVSMSAFPILIGLGIDYAIQFHSRIEEELERLHDEKEAVIETVKHTGPAVLIALIITSLGFVSLYTSTVPMVQDFAKLLLIGVIMCFLSSLFVGVSVIYGLDSIFKKNNKLINAINSKIKYDSNSNSGKNTEEQKNDIIERYIDKVTSFTIKHPVTILLIAGLLCVSGLYVDQDVPLETDTETFVPQDMKALVEMQHLFDIISGNDQLNLIIKVDDNTDPQILKWMDYFSNHEIETRDNIYDSSSIVPIIKSMNSGTIPDSSDKIQELYNQMPDGQKERYIHGNTMLLMNLDMGDAMSNLGLEGIDELVKVVRKDISWTQPPADADVTITGNSVVFTTVITALTSGRIAMTLLGLSLIFAGLLFIYRDWLKAITPVITMFMVVGWAGGVMYYSGIKYTPMTATLGALILGIGSEYAVLMMERYFEEKSKGENPIEAMRESSRKIGKAIVTSGFTTVFGFSALLASPFSMNRNFGLVTVIDVGLALLATFIVFPAVIILLDGHREKKKQKKQNISSSTDNSKEADA</sequence>
<feature type="transmembrane region" description="Helical" evidence="7">
    <location>
        <begin position="298"/>
        <end position="321"/>
    </location>
</feature>
<dbReference type="NCBIfam" id="TIGR00921">
    <property type="entry name" value="2A067"/>
    <property type="match status" value="1"/>
</dbReference>
<feature type="transmembrane region" description="Helical" evidence="7">
    <location>
        <begin position="221"/>
        <end position="239"/>
    </location>
</feature>
<evidence type="ECO:0000259" key="8">
    <source>
        <dbReference type="PROSITE" id="PS50156"/>
    </source>
</evidence>
<evidence type="ECO:0000256" key="1">
    <source>
        <dbReference type="ARBA" id="ARBA00004651"/>
    </source>
</evidence>
<dbReference type="PANTHER" id="PTHR33406:SF13">
    <property type="entry name" value="MEMBRANE PROTEIN YDFJ"/>
    <property type="match status" value="1"/>
</dbReference>
<evidence type="ECO:0000256" key="5">
    <source>
        <dbReference type="ARBA" id="ARBA00023136"/>
    </source>
</evidence>
<dbReference type="AlphaFoldDB" id="D7EB83"/>
<evidence type="ECO:0000256" key="6">
    <source>
        <dbReference type="SAM" id="MobiDB-lite"/>
    </source>
</evidence>
<dbReference type="KEGG" id="mev:Metev_1763"/>
<keyword evidence="2" id="KW-1003">Cell membrane</keyword>
<dbReference type="Gene3D" id="1.20.1640.10">
    <property type="entry name" value="Multidrug efflux transporter AcrB transmembrane domain"/>
    <property type="match status" value="2"/>
</dbReference>
<accession>D7EB83</accession>
<feature type="transmembrane region" description="Helical" evidence="7">
    <location>
        <begin position="667"/>
        <end position="687"/>
    </location>
</feature>
<evidence type="ECO:0000313" key="9">
    <source>
        <dbReference type="EMBL" id="ADI74600.1"/>
    </source>
</evidence>
<feature type="transmembrane region" description="Helical" evidence="7">
    <location>
        <begin position="568"/>
        <end position="586"/>
    </location>
</feature>
<feature type="transmembrane region" description="Helical" evidence="7">
    <location>
        <begin position="195"/>
        <end position="215"/>
    </location>
</feature>
<evidence type="ECO:0000256" key="3">
    <source>
        <dbReference type="ARBA" id="ARBA00022692"/>
    </source>
</evidence>
<dbReference type="InterPro" id="IPR050545">
    <property type="entry name" value="Mycobact_MmpL"/>
</dbReference>
<dbReference type="EMBL" id="CP002069">
    <property type="protein sequence ID" value="ADI74600.1"/>
    <property type="molecule type" value="Genomic_DNA"/>
</dbReference>
<protein>
    <submittedName>
        <fullName evidence="9">Efflux transporter, hydrophobe/amphiphile efflux-3 (HAE3) family</fullName>
    </submittedName>
</protein>
<dbReference type="Proteomes" id="UP000000391">
    <property type="component" value="Chromosome"/>
</dbReference>